<dbReference type="InterPro" id="IPR052022">
    <property type="entry name" value="26kDa_periplasmic_antigen"/>
</dbReference>
<organism evidence="2 3">
    <name type="scientific">Mariprofundus ferrooxydans PV-1</name>
    <dbReference type="NCBI Taxonomy" id="314345"/>
    <lineage>
        <taxon>Bacteria</taxon>
        <taxon>Pseudomonadati</taxon>
        <taxon>Pseudomonadota</taxon>
        <taxon>Candidatius Mariprofundia</taxon>
        <taxon>Mariprofundales</taxon>
        <taxon>Mariprofundaceae</taxon>
        <taxon>Mariprofundus</taxon>
    </lineage>
</organism>
<name>Q0EX17_9PROT</name>
<dbReference type="eggNOG" id="COG3471">
    <property type="taxonomic scope" value="Bacteria"/>
</dbReference>
<proteinExistence type="predicted"/>
<feature type="signal peptide" evidence="1">
    <location>
        <begin position="1"/>
        <end position="19"/>
    </location>
</feature>
<accession>Q0EX17</accession>
<dbReference type="Pfam" id="PF04402">
    <property type="entry name" value="SIMPL"/>
    <property type="match status" value="1"/>
</dbReference>
<evidence type="ECO:0000313" key="3">
    <source>
        <dbReference type="Proteomes" id="UP000005297"/>
    </source>
</evidence>
<sequence length="244" mass="27032">MRYLLMSVLLLLTPMLARAQDDAEYFPEGTRINLSASAEMVLPNDEVIVSFRVEKQGKDADAVRSYVNKVSGAIEQRLKQETDVKLKTLSRNMQPVWKYVKNSPRVRVGWQMTQSGQISTTNLKAVPKWLDAIESAGAHLSNLNFRVSDAISKQAMESLRRQAIANFRSKAAGMAKGLDAESFRIIRLNTSGQAPQPRIYRAEMAMMAKASADNAQPALSAGENKITVIVSGEIEVPFIDYPAQ</sequence>
<dbReference type="RefSeq" id="WP_009850039.1">
    <property type="nucleotide sequence ID" value="NZ_DS022294.1"/>
</dbReference>
<protein>
    <submittedName>
        <fullName evidence="2">Predicted periplasmic/secreted protein</fullName>
    </submittedName>
</protein>
<evidence type="ECO:0000313" key="2">
    <source>
        <dbReference type="EMBL" id="EAU53857.1"/>
    </source>
</evidence>
<dbReference type="OrthoDB" id="5293978at2"/>
<gene>
    <name evidence="2" type="ORF">SPV1_12822</name>
</gene>
<dbReference type="AlphaFoldDB" id="Q0EX17"/>
<dbReference type="Proteomes" id="UP000005297">
    <property type="component" value="Unassembled WGS sequence"/>
</dbReference>
<dbReference type="EMBL" id="AATS01000016">
    <property type="protein sequence ID" value="EAU53857.1"/>
    <property type="molecule type" value="Genomic_DNA"/>
</dbReference>
<dbReference type="Gene3D" id="3.30.110.170">
    <property type="entry name" value="Protein of unknown function (DUF541), domain 1"/>
    <property type="match status" value="1"/>
</dbReference>
<dbReference type="STRING" id="314344.AL013_08890"/>
<comment type="caution">
    <text evidence="2">The sequence shown here is derived from an EMBL/GenBank/DDBJ whole genome shotgun (WGS) entry which is preliminary data.</text>
</comment>
<dbReference type="HOGENOM" id="CLU_1136969_0_0_0"/>
<dbReference type="Gene3D" id="3.30.70.2970">
    <property type="entry name" value="Protein of unknown function (DUF541), domain 2"/>
    <property type="match status" value="1"/>
</dbReference>
<evidence type="ECO:0000256" key="1">
    <source>
        <dbReference type="SAM" id="SignalP"/>
    </source>
</evidence>
<dbReference type="GO" id="GO:0006974">
    <property type="term" value="P:DNA damage response"/>
    <property type="evidence" value="ECO:0007669"/>
    <property type="project" value="TreeGrafter"/>
</dbReference>
<reference evidence="2 3" key="1">
    <citation type="submission" date="2006-09" db="EMBL/GenBank/DDBJ databases">
        <authorList>
            <person name="Emerson D."/>
            <person name="Ferriera S."/>
            <person name="Johnson J."/>
            <person name="Kravitz S."/>
            <person name="Halpern A."/>
            <person name="Remington K."/>
            <person name="Beeson K."/>
            <person name="Tran B."/>
            <person name="Rogers Y.-H."/>
            <person name="Friedman R."/>
            <person name="Venter J.C."/>
        </authorList>
    </citation>
    <scope>NUCLEOTIDE SEQUENCE [LARGE SCALE GENOMIC DNA]</scope>
    <source>
        <strain evidence="2 3">PV-1</strain>
    </source>
</reference>
<dbReference type="PANTHER" id="PTHR34387:SF1">
    <property type="entry name" value="PERIPLASMIC IMMUNOGENIC PROTEIN"/>
    <property type="match status" value="1"/>
</dbReference>
<keyword evidence="1" id="KW-0732">Signal</keyword>
<dbReference type="InParanoid" id="Q0EX17"/>
<dbReference type="PANTHER" id="PTHR34387">
    <property type="entry name" value="SLR1258 PROTEIN"/>
    <property type="match status" value="1"/>
</dbReference>
<feature type="chain" id="PRO_5004171410" evidence="1">
    <location>
        <begin position="20"/>
        <end position="244"/>
    </location>
</feature>
<dbReference type="InterPro" id="IPR007497">
    <property type="entry name" value="SIMPL/DUF541"/>
</dbReference>
<keyword evidence="3" id="KW-1185">Reference proteome</keyword>